<dbReference type="RefSeq" id="WP_133765389.1">
    <property type="nucleotide sequence ID" value="NZ_BAAARP010000001.1"/>
</dbReference>
<dbReference type="Gene3D" id="3.40.50.1000">
    <property type="entry name" value="HAD superfamily/HAD-like"/>
    <property type="match status" value="1"/>
</dbReference>
<organism evidence="3 4">
    <name type="scientific">Amnibacterium kyonggiense</name>
    <dbReference type="NCBI Taxonomy" id="595671"/>
    <lineage>
        <taxon>Bacteria</taxon>
        <taxon>Bacillati</taxon>
        <taxon>Actinomycetota</taxon>
        <taxon>Actinomycetes</taxon>
        <taxon>Micrococcales</taxon>
        <taxon>Microbacteriaceae</taxon>
        <taxon>Amnibacterium</taxon>
    </lineage>
</organism>
<dbReference type="InterPro" id="IPR005519">
    <property type="entry name" value="Acid_phosphat_B-like"/>
</dbReference>
<sequence>MPLLRRSPRRTVAIALATAALVAGGGAAGAVAVTVATQPAIRTTTPKHASDVTNVDVLRQQIANYYGDPLKTGTIGKHSNYVKELHGIERNAASYLAHAHHAKGKKKAILLDVDDTALATWNYETSSNWAYDPTTNAEYVTDERFPAVPGMVRLVKAAKAHGYAVFFLTGRPAAQEAATLGNLTDSDTIGLDAGYPTPTDPDGTGPEDGLYTKPPLGSPTPWLASTCGTTVACTTVQYKSLTRKHIESLGYDIVANFGDQYSDLKGGSADKGFKLPNPNYYLP</sequence>
<dbReference type="InterPro" id="IPR036412">
    <property type="entry name" value="HAD-like_sf"/>
</dbReference>
<evidence type="ECO:0000256" key="1">
    <source>
        <dbReference type="ARBA" id="ARBA00022729"/>
    </source>
</evidence>
<protein>
    <submittedName>
        <fullName evidence="3">Putative acid phosphatase of HAD superfamily subfamily IIIB</fullName>
    </submittedName>
</protein>
<proteinExistence type="predicted"/>
<dbReference type="Pfam" id="PF03767">
    <property type="entry name" value="Acid_phosphat_B"/>
    <property type="match status" value="2"/>
</dbReference>
<evidence type="ECO:0000256" key="2">
    <source>
        <dbReference type="SAM" id="SignalP"/>
    </source>
</evidence>
<dbReference type="InterPro" id="IPR023214">
    <property type="entry name" value="HAD_sf"/>
</dbReference>
<reference evidence="3 4" key="1">
    <citation type="submission" date="2019-03" db="EMBL/GenBank/DDBJ databases">
        <title>Genomic Encyclopedia of Archaeal and Bacterial Type Strains, Phase II (KMG-II): from individual species to whole genera.</title>
        <authorList>
            <person name="Goeker M."/>
        </authorList>
    </citation>
    <scope>NUCLEOTIDE SEQUENCE [LARGE SCALE GENOMIC DNA]</scope>
    <source>
        <strain evidence="3 4">DSM 24782</strain>
    </source>
</reference>
<keyword evidence="4" id="KW-1185">Reference proteome</keyword>
<dbReference type="PANTHER" id="PTHR31284">
    <property type="entry name" value="ACID PHOSPHATASE-LIKE PROTEIN"/>
    <property type="match status" value="1"/>
</dbReference>
<dbReference type="AlphaFoldDB" id="A0A4R7FSA1"/>
<dbReference type="PANTHER" id="PTHR31284:SF10">
    <property type="entry name" value="ACID PHOSPHATASE-LIKE PROTEIN"/>
    <property type="match status" value="1"/>
</dbReference>
<feature type="chain" id="PRO_5039498030" evidence="2">
    <location>
        <begin position="33"/>
        <end position="283"/>
    </location>
</feature>
<evidence type="ECO:0000313" key="4">
    <source>
        <dbReference type="Proteomes" id="UP000295344"/>
    </source>
</evidence>
<dbReference type="SUPFAM" id="SSF56784">
    <property type="entry name" value="HAD-like"/>
    <property type="match status" value="1"/>
</dbReference>
<name>A0A4R7FSA1_9MICO</name>
<evidence type="ECO:0000313" key="3">
    <source>
        <dbReference type="EMBL" id="TDS80700.1"/>
    </source>
</evidence>
<comment type="caution">
    <text evidence="3">The sequence shown here is derived from an EMBL/GenBank/DDBJ whole genome shotgun (WGS) entry which is preliminary data.</text>
</comment>
<gene>
    <name evidence="3" type="ORF">CLV52_1267</name>
</gene>
<feature type="signal peptide" evidence="2">
    <location>
        <begin position="1"/>
        <end position="32"/>
    </location>
</feature>
<accession>A0A4R7FSA1</accession>
<dbReference type="EMBL" id="SOAM01000001">
    <property type="protein sequence ID" value="TDS80700.1"/>
    <property type="molecule type" value="Genomic_DNA"/>
</dbReference>
<dbReference type="OrthoDB" id="193314at2"/>
<dbReference type="Proteomes" id="UP000295344">
    <property type="component" value="Unassembled WGS sequence"/>
</dbReference>
<keyword evidence="1 2" id="KW-0732">Signal</keyword>